<dbReference type="PROSITE" id="PS50995">
    <property type="entry name" value="HTH_MARR_2"/>
    <property type="match status" value="1"/>
</dbReference>
<feature type="region of interest" description="Disordered" evidence="4">
    <location>
        <begin position="1"/>
        <end position="42"/>
    </location>
</feature>
<dbReference type="PRINTS" id="PR00598">
    <property type="entry name" value="HTHMARR"/>
</dbReference>
<dbReference type="SMART" id="SM00347">
    <property type="entry name" value="HTH_MARR"/>
    <property type="match status" value="1"/>
</dbReference>
<dbReference type="SUPFAM" id="SSF46785">
    <property type="entry name" value="Winged helix' DNA-binding domain"/>
    <property type="match status" value="1"/>
</dbReference>
<feature type="domain" description="HTH marR-type" evidence="5">
    <location>
        <begin position="63"/>
        <end position="198"/>
    </location>
</feature>
<evidence type="ECO:0000256" key="4">
    <source>
        <dbReference type="SAM" id="MobiDB-lite"/>
    </source>
</evidence>
<sequence>MEEFPSGAVPEPHDDGAPGGTPGTAEPRAAESGAAEPDGAPHDEVDRIVAAWLRVRPDLDLEPLTVFSRISRLARHLDLARRRAFARRDLEIWEFDVLSALRRAGEPYRLSPGALVQQTLVTSGTMTNRIDRLADRGFVERHRSPDDRRGVQVELTTAGLKQVDAAMADLLAVEADVLSALDKDDRPGLAALLRTLATQFEE</sequence>
<dbReference type="PANTHER" id="PTHR42756">
    <property type="entry name" value="TRANSCRIPTIONAL REGULATOR, MARR"/>
    <property type="match status" value="1"/>
</dbReference>
<dbReference type="Gene3D" id="1.10.10.10">
    <property type="entry name" value="Winged helix-like DNA-binding domain superfamily/Winged helix DNA-binding domain"/>
    <property type="match status" value="1"/>
</dbReference>
<dbReference type="EMBL" id="JADAQT010000044">
    <property type="protein sequence ID" value="MBE1874636.1"/>
    <property type="molecule type" value="Genomic_DNA"/>
</dbReference>
<dbReference type="InterPro" id="IPR023187">
    <property type="entry name" value="Tscrpt_reg_MarR-type_CS"/>
</dbReference>
<evidence type="ECO:0000256" key="2">
    <source>
        <dbReference type="ARBA" id="ARBA00023125"/>
    </source>
</evidence>
<keyword evidence="7" id="KW-1185">Reference proteome</keyword>
<dbReference type="InterPro" id="IPR000835">
    <property type="entry name" value="HTH_MarR-typ"/>
</dbReference>
<keyword evidence="2" id="KW-0238">DNA-binding</keyword>
<evidence type="ECO:0000313" key="6">
    <source>
        <dbReference type="EMBL" id="MBE1874636.1"/>
    </source>
</evidence>
<keyword evidence="1" id="KW-0805">Transcription regulation</keyword>
<dbReference type="Proteomes" id="UP000625527">
    <property type="component" value="Unassembled WGS sequence"/>
</dbReference>
<evidence type="ECO:0000313" key="7">
    <source>
        <dbReference type="Proteomes" id="UP000625527"/>
    </source>
</evidence>
<proteinExistence type="predicted"/>
<evidence type="ECO:0000259" key="5">
    <source>
        <dbReference type="PROSITE" id="PS50995"/>
    </source>
</evidence>
<gene>
    <name evidence="6" type="ORF">IHE71_02800</name>
</gene>
<dbReference type="PROSITE" id="PS01117">
    <property type="entry name" value="HTH_MARR_1"/>
    <property type="match status" value="1"/>
</dbReference>
<protein>
    <submittedName>
        <fullName evidence="6">MarR family transcriptional regulator</fullName>
    </submittedName>
</protein>
<comment type="caution">
    <text evidence="6">The sequence shown here is derived from an EMBL/GenBank/DDBJ whole genome shotgun (WGS) entry which is preliminary data.</text>
</comment>
<keyword evidence="3" id="KW-0804">Transcription</keyword>
<evidence type="ECO:0000256" key="3">
    <source>
        <dbReference type="ARBA" id="ARBA00023163"/>
    </source>
</evidence>
<accession>A0ABR9MTD2</accession>
<dbReference type="RefSeq" id="WP_192861202.1">
    <property type="nucleotide sequence ID" value="NZ_JADAQT010000044.1"/>
</dbReference>
<name>A0ABR9MTD2_9MICO</name>
<dbReference type="Pfam" id="PF12802">
    <property type="entry name" value="MarR_2"/>
    <property type="match status" value="1"/>
</dbReference>
<reference evidence="6 7" key="1">
    <citation type="submission" date="2020-10" db="EMBL/GenBank/DDBJ databases">
        <title>Myceligenerans pegani sp. nov., an endophytic actinomycete isolated from Peganum harmala L. in Xinjiang, China.</title>
        <authorList>
            <person name="Xin L."/>
        </authorList>
    </citation>
    <scope>NUCLEOTIDE SEQUENCE [LARGE SCALE GENOMIC DNA]</scope>
    <source>
        <strain evidence="6 7">TRM65318</strain>
    </source>
</reference>
<dbReference type="PANTHER" id="PTHR42756:SF1">
    <property type="entry name" value="TRANSCRIPTIONAL REPRESSOR OF EMRAB OPERON"/>
    <property type="match status" value="1"/>
</dbReference>
<organism evidence="6 7">
    <name type="scientific">Myceligenerans pegani</name>
    <dbReference type="NCBI Taxonomy" id="2776917"/>
    <lineage>
        <taxon>Bacteria</taxon>
        <taxon>Bacillati</taxon>
        <taxon>Actinomycetota</taxon>
        <taxon>Actinomycetes</taxon>
        <taxon>Micrococcales</taxon>
        <taxon>Promicromonosporaceae</taxon>
        <taxon>Myceligenerans</taxon>
    </lineage>
</organism>
<dbReference type="InterPro" id="IPR036388">
    <property type="entry name" value="WH-like_DNA-bd_sf"/>
</dbReference>
<dbReference type="InterPro" id="IPR036390">
    <property type="entry name" value="WH_DNA-bd_sf"/>
</dbReference>
<evidence type="ECO:0000256" key="1">
    <source>
        <dbReference type="ARBA" id="ARBA00023015"/>
    </source>
</evidence>